<feature type="compositionally biased region" description="Low complexity" evidence="1">
    <location>
        <begin position="1416"/>
        <end position="1425"/>
    </location>
</feature>
<feature type="region of interest" description="Disordered" evidence="1">
    <location>
        <begin position="1337"/>
        <end position="1449"/>
    </location>
</feature>
<feature type="compositionally biased region" description="Basic and acidic residues" evidence="1">
    <location>
        <begin position="1114"/>
        <end position="1191"/>
    </location>
</feature>
<dbReference type="InterPro" id="IPR013783">
    <property type="entry name" value="Ig-like_fold"/>
</dbReference>
<proteinExistence type="predicted"/>
<comment type="caution">
    <text evidence="2">The sequence shown here is derived from an EMBL/GenBank/DDBJ whole genome shotgun (WGS) entry which is preliminary data.</text>
</comment>
<feature type="region of interest" description="Disordered" evidence="1">
    <location>
        <begin position="566"/>
        <end position="612"/>
    </location>
</feature>
<dbReference type="GO" id="GO:0003341">
    <property type="term" value="P:cilium movement"/>
    <property type="evidence" value="ECO:0007669"/>
    <property type="project" value="TreeGrafter"/>
</dbReference>
<dbReference type="InterPro" id="IPR033305">
    <property type="entry name" value="Hydin-like"/>
</dbReference>
<sequence>MIGNWPLIIQDRTKTAKSAVKQRIIGSAMPRDISHGTSAKEEKQAVPVDLSLVYPSFNRAKSQSESRTKPITFFRWALLPHNEMTLRLLFQSDEEGKYHQNYTFQVVDYPEADFKVSVKGICQYTNLFANLARIFPPSIWVEQIVEDRLAPVYVEGDKKLYFGPLLAGKKKVDILADKCPQNVYSFTLKNHHKRNLNVHFNIAKHQGINPKDKSISPTDFSIVPDRCFLHSKAEQTFKFYAHPNASGRCEDTILAFTEYNPIPTTIVLSALSVKPQAEVLTKNVFIEKVPIREISAGNIEVRNKSALLPIRWRLLGIDQLPPEFIFESREGTLKASSEIQLIPVKFISTTEKPVVHVKKPLRIEFSSEDPDMPPIQTENFTISGESYDLVLDITFPKVLDSALDFGISKVNDEVMRQMTIRNKSRSDCGFQLVAVYDNLSTNGQYQAEKIKSLLDFQPSSGTLTSADRPITVNVVCKPSFEIELKQEKIVRCLVLDPARANMRVAEIPIKTNIAAKYSKFVLTPPVGEVRFPSTLPVQKRTRLVTLQNVGDYEIVFVIKKISSNSHPADIPQKPNVPPASKKGNQDGGKDYSPVGNASISNTHTSRKTDNSSVNAGLQGVPFVIRPLTGVVKVGDVVQITVEFGSDVIGTHEETHSVEITDRDPTKYPNGIIYTFSGEIAVPTIDVRNIDGIFAEHMIIPPEIAVTDVALESWLLDRSAYVPKRRQFYVQHTFVGMKRKIRLKLTNPTNIQCPVAISIKPPVALTGKAVAKSTTEGFAIIESSAVVIEPHQFAHVVILFSPTLAIKYQANFEIMIETQPISPSRGSSFNFEILAEAILPNLRILPPVLKDRKGQLCLYYQKTAVGKQQTLPVRIFNDTVMPLAVTFRIRNADHVFELIPDSGDGPLAQREATFGPREERTINIKFAPTLAGRFRKYLEVSCVENISPDIFIQLRAEAVLEEVELEGLPPLTYEDRLRLTPATGNQVEDVVMERYHLYFGDCKPSQSLTAKFEIVNPTANWLRFEWVKLPAEILEITPRAGHVKPQSFAEIQARYNILEETHINILPVLCSLAAITVPETYDLDNVWNSDKQSLQVLSEIRKARTESDSQSTPHSAEKLDTDRDSDHSVKDGSKHDKKDAKKAAVELKKSKEKKPLVKKESLMDKHRKNTDKVDKTKRRPSEPKKEGNDVHNKKSGQPTSLHTDPLPSRVGDPAKTAGSPRGTLISLGGTKTEVTRTDDSSLQPRILAPTPEPLTTVKVGSNRNVTLVVSSIVGFAKYECTQQEILFKDTHVLETRKATFTVKNTGKVALRYKTMFSVNPEACLAYLQQVDAMTASRVVSSQEKEGRPEKGKKGKVEQPVADEDGQPVPLTPSMKSEKAQKHNSPRAPAAPSATDAPLTKESTKRRRKVSKDSSGEQQQQIQLQQQATPSPRSGGGGQAKGAPSSPIIPPNIRKIDVNSFKSLTANQTCNLSTVFIVSPGMGVINPTTSQIFTLEFRPEEALEYMGCLFFQLENQDPRGLPLALPIHGTARLPILHLNTATQTNLRWSEVPNQDSRILDFRCIGTDATLTQQLVLTNPTDADYEFTLNCLDYEDTKKPPFEVSRKAGLVAAGKRSMVDVTFIPYCLGAMESKWALQVPAQGVVVALNFNAVVRDPDVSLTPLVMAFKPLLPKMRKTKNMTLSNNELIDLKFEVDMENFKGYDHMTWEVVPSKGIIKAKTQRELAVSVFATKEFTANLVLMCRVEKCSQPLRMTLEHEILAPVIEIIYLNDNNRTTLLDDSDGHSNTVDFGHTDACSVYKKNFQMTNNGSINISYKAKIISVASKHDETRDRPERTFLQLSSPEGIIMPGKSFMLILTYMPRSLKDKLTHLQVVIEIEFGPRYILALTGDLLNIDIDFSFDECDFGPVLIVRDSPEVGTTVPLIIANHTRRQISLDLVNYVLPPSMAFEFAPLSLEPGNSTIHTVMFLPTDVGHCTGVLTFLMNQSITKSVVLKGEGVEMHVAVPARMRHLLFNTSEIGIKSTVEVEVLNQSQVEVTGRVVLENKSKSTQLKSLMDEKILHVYPEVDNIIPAQKSLKATINFLPLTRTLNFDARVSFVTDQQVVRELSTLTGNCDGLDVILQERVIDFGALVLNGSLRRNIVMKSLSELGAYFSWDCAKIAPHFIIKPRKGYVPAKGEVVFEITFCPKSLSSDIRIHTECDLPGNRKPIQLSLVGSCIPLPTSKDTIVFECPVRQTDAKPLTLTNTTTTVWQVKPFVNNDRWTVPASITVKPNVTETFEAVFKPLDGGPHQAVVSVMLPTGQAAVFNLFGKTQPPKPNGKIARDVPCRTEQREFMTLHNWLPKMQAFRVIYEYVKPDKPDASIELTGKGVVHIPALAQLEYEFIFKALRDKDVNAVYIYRIIFKCEETGEYQYYDLQYKVVKGPSFDSKTIISHVRTLRRESVKIMNPLDTPVSLAFMLQGNTSEVTLEPTTHIAVGGKREVEIFLDYFPLKPGLAQGRIDVASPELGAFFIELTLQATAGTHETPIHFECVLGATTTQSCKILNYGRTKADFLVKVTEGASEFQLVSDRSTYSVQPGTITYPSEQAIEVLFDPCQLGEFHGKVLAASPAAGEFHFVFIGNCIRPKPKGPYVIAPTGESVPLLEFKNPFLRPSAFNLVSSNRVFVVKDVTDMVKAKKTLSLPAFRRYTRSGLTDLRLGPAYGGVGDRKNCYGLSEAIQADCIFGFD</sequence>
<keyword evidence="3" id="KW-1185">Reference proteome</keyword>
<reference evidence="3" key="1">
    <citation type="submission" date="2017-01" db="EMBL/GenBank/DDBJ databases">
        <title>Comparative genomics of anhydrobiosis in the tardigrade Hypsibius dujardini.</title>
        <authorList>
            <person name="Yoshida Y."/>
            <person name="Koutsovoulos G."/>
            <person name="Laetsch D."/>
            <person name="Stevens L."/>
            <person name="Kumar S."/>
            <person name="Horikawa D."/>
            <person name="Ishino K."/>
            <person name="Komine S."/>
            <person name="Tomita M."/>
            <person name="Blaxter M."/>
            <person name="Arakawa K."/>
        </authorList>
    </citation>
    <scope>NUCLEOTIDE SEQUENCE [LARGE SCALE GENOMIC DNA]</scope>
    <source>
        <strain evidence="3">Z151</strain>
    </source>
</reference>
<gene>
    <name evidence="2" type="ORF">BV898_09787</name>
</gene>
<dbReference type="Gene3D" id="2.60.40.10">
    <property type="entry name" value="Immunoglobulins"/>
    <property type="match status" value="11"/>
</dbReference>
<dbReference type="OrthoDB" id="442692at2759"/>
<organism evidence="2 3">
    <name type="scientific">Hypsibius exemplaris</name>
    <name type="common">Freshwater tardigrade</name>
    <dbReference type="NCBI Taxonomy" id="2072580"/>
    <lineage>
        <taxon>Eukaryota</taxon>
        <taxon>Metazoa</taxon>
        <taxon>Ecdysozoa</taxon>
        <taxon>Tardigrada</taxon>
        <taxon>Eutardigrada</taxon>
        <taxon>Parachela</taxon>
        <taxon>Hypsibioidea</taxon>
        <taxon>Hypsibiidae</taxon>
        <taxon>Hypsibius</taxon>
    </lineage>
</organism>
<evidence type="ECO:0000256" key="1">
    <source>
        <dbReference type="SAM" id="MobiDB-lite"/>
    </source>
</evidence>
<dbReference type="Proteomes" id="UP000192578">
    <property type="component" value="Unassembled WGS sequence"/>
</dbReference>
<feature type="compositionally biased region" description="Basic and acidic residues" evidence="1">
    <location>
        <begin position="1341"/>
        <end position="1355"/>
    </location>
</feature>
<accession>A0A1W0WLB7</accession>
<dbReference type="EMBL" id="MTYJ01000079">
    <property type="protein sequence ID" value="OQV16015.1"/>
    <property type="molecule type" value="Genomic_DNA"/>
</dbReference>
<dbReference type="PANTHER" id="PTHR23053">
    <property type="entry name" value="DLEC1 DELETED IN LUNG AND ESOPHAGEAL CANCER 1"/>
    <property type="match status" value="1"/>
</dbReference>
<evidence type="ECO:0000313" key="2">
    <source>
        <dbReference type="EMBL" id="OQV16015.1"/>
    </source>
</evidence>
<dbReference type="PANTHER" id="PTHR23053:SF0">
    <property type="entry name" value="HYDROCEPHALUS-INDUCING PROTEIN HOMOLOG"/>
    <property type="match status" value="1"/>
</dbReference>
<name>A0A1W0WLB7_HYPEX</name>
<dbReference type="GO" id="GO:0005930">
    <property type="term" value="C:axoneme"/>
    <property type="evidence" value="ECO:0007669"/>
    <property type="project" value="TreeGrafter"/>
</dbReference>
<dbReference type="GO" id="GO:1904158">
    <property type="term" value="P:axonemal central apparatus assembly"/>
    <property type="evidence" value="ECO:0007669"/>
    <property type="project" value="TreeGrafter"/>
</dbReference>
<evidence type="ECO:0000313" key="3">
    <source>
        <dbReference type="Proteomes" id="UP000192578"/>
    </source>
</evidence>
<feature type="region of interest" description="Disordered" evidence="1">
    <location>
        <begin position="1102"/>
        <end position="1246"/>
    </location>
</feature>
<protein>
    <submittedName>
        <fullName evidence="2">Hydrocephalus-inducing protein-like protein</fullName>
    </submittedName>
</protein>